<sequence length="181" mass="20690">MCDCGNIKINSQEYEFGEQIACTETDFNRLSKEGNSIVVAQPSEIVIEKTDKTSIVSDGSQMFELVCQNCKECFRIVPCKHVAYCCKVGVQTESLQSFKNQMNSARPISDFFPLALRPFIETSTKTPNSSISEPKIASMMLPKYKKDYYVDDSDDSERDFQLMFKNKNECIVGSFTHQWMY</sequence>
<dbReference type="VEuPathDB" id="TrichDB:TVAGG3_0366450"/>
<dbReference type="Proteomes" id="UP000001542">
    <property type="component" value="Unassembled WGS sequence"/>
</dbReference>
<dbReference type="VEuPathDB" id="TrichDB:TVAG_362720"/>
<keyword evidence="2" id="KW-1185">Reference proteome</keyword>
<reference evidence="1" key="1">
    <citation type="submission" date="2006-10" db="EMBL/GenBank/DDBJ databases">
        <authorList>
            <person name="Amadeo P."/>
            <person name="Zhao Q."/>
            <person name="Wortman J."/>
            <person name="Fraser-Liggett C."/>
            <person name="Carlton J."/>
        </authorList>
    </citation>
    <scope>NUCLEOTIDE SEQUENCE</scope>
    <source>
        <strain evidence="1">G3</strain>
    </source>
</reference>
<dbReference type="InParanoid" id="A2E650"/>
<dbReference type="AlphaFoldDB" id="A2E650"/>
<protein>
    <submittedName>
        <fullName evidence="1">Uncharacterized protein</fullName>
    </submittedName>
</protein>
<dbReference type="RefSeq" id="XP_001324115.1">
    <property type="nucleotide sequence ID" value="XM_001324080.1"/>
</dbReference>
<evidence type="ECO:0000313" key="2">
    <source>
        <dbReference type="Proteomes" id="UP000001542"/>
    </source>
</evidence>
<dbReference type="EMBL" id="DS113311">
    <property type="protein sequence ID" value="EAY11892.1"/>
    <property type="molecule type" value="Genomic_DNA"/>
</dbReference>
<gene>
    <name evidence="1" type="ORF">TVAG_362720</name>
</gene>
<organism evidence="1 2">
    <name type="scientific">Trichomonas vaginalis (strain ATCC PRA-98 / G3)</name>
    <dbReference type="NCBI Taxonomy" id="412133"/>
    <lineage>
        <taxon>Eukaryota</taxon>
        <taxon>Metamonada</taxon>
        <taxon>Parabasalia</taxon>
        <taxon>Trichomonadida</taxon>
        <taxon>Trichomonadidae</taxon>
        <taxon>Trichomonas</taxon>
    </lineage>
</organism>
<reference evidence="1" key="2">
    <citation type="journal article" date="2007" name="Science">
        <title>Draft genome sequence of the sexually transmitted pathogen Trichomonas vaginalis.</title>
        <authorList>
            <person name="Carlton J.M."/>
            <person name="Hirt R.P."/>
            <person name="Silva J.C."/>
            <person name="Delcher A.L."/>
            <person name="Schatz M."/>
            <person name="Zhao Q."/>
            <person name="Wortman J.R."/>
            <person name="Bidwell S.L."/>
            <person name="Alsmark U.C.M."/>
            <person name="Besteiro S."/>
            <person name="Sicheritz-Ponten T."/>
            <person name="Noel C.J."/>
            <person name="Dacks J.B."/>
            <person name="Foster P.G."/>
            <person name="Simillion C."/>
            <person name="Van de Peer Y."/>
            <person name="Miranda-Saavedra D."/>
            <person name="Barton G.J."/>
            <person name="Westrop G.D."/>
            <person name="Mueller S."/>
            <person name="Dessi D."/>
            <person name="Fiori P.L."/>
            <person name="Ren Q."/>
            <person name="Paulsen I."/>
            <person name="Zhang H."/>
            <person name="Bastida-Corcuera F.D."/>
            <person name="Simoes-Barbosa A."/>
            <person name="Brown M.T."/>
            <person name="Hayes R.D."/>
            <person name="Mukherjee M."/>
            <person name="Okumura C.Y."/>
            <person name="Schneider R."/>
            <person name="Smith A.J."/>
            <person name="Vanacova S."/>
            <person name="Villalvazo M."/>
            <person name="Haas B.J."/>
            <person name="Pertea M."/>
            <person name="Feldblyum T.V."/>
            <person name="Utterback T.R."/>
            <person name="Shu C.L."/>
            <person name="Osoegawa K."/>
            <person name="de Jong P.J."/>
            <person name="Hrdy I."/>
            <person name="Horvathova L."/>
            <person name="Zubacova Z."/>
            <person name="Dolezal P."/>
            <person name="Malik S.B."/>
            <person name="Logsdon J.M. Jr."/>
            <person name="Henze K."/>
            <person name="Gupta A."/>
            <person name="Wang C.C."/>
            <person name="Dunne R.L."/>
            <person name="Upcroft J.A."/>
            <person name="Upcroft P."/>
            <person name="White O."/>
            <person name="Salzberg S.L."/>
            <person name="Tang P."/>
            <person name="Chiu C.-H."/>
            <person name="Lee Y.-S."/>
            <person name="Embley T.M."/>
            <person name="Coombs G.H."/>
            <person name="Mottram J.C."/>
            <person name="Tachezy J."/>
            <person name="Fraser-Liggett C.M."/>
            <person name="Johnson P.J."/>
        </authorList>
    </citation>
    <scope>NUCLEOTIDE SEQUENCE [LARGE SCALE GENOMIC DNA]</scope>
    <source>
        <strain evidence="1">G3</strain>
    </source>
</reference>
<dbReference type="KEGG" id="tva:4769850"/>
<accession>A2E650</accession>
<name>A2E650_TRIV3</name>
<evidence type="ECO:0000313" key="1">
    <source>
        <dbReference type="EMBL" id="EAY11892.1"/>
    </source>
</evidence>
<proteinExistence type="predicted"/>